<name>A0A319DLZ4_9EURO</name>
<dbReference type="InterPro" id="IPR035994">
    <property type="entry name" value="Nucleoside_phosphorylase_sf"/>
</dbReference>
<dbReference type="GO" id="GO:0043531">
    <property type="term" value="F:ADP binding"/>
    <property type="evidence" value="ECO:0007669"/>
    <property type="project" value="InterPro"/>
</dbReference>
<dbReference type="InterPro" id="IPR053137">
    <property type="entry name" value="NLR-like"/>
</dbReference>
<dbReference type="InterPro" id="IPR027417">
    <property type="entry name" value="P-loop_NTPase"/>
</dbReference>
<dbReference type="VEuPathDB" id="FungiDB:BO71DRAFT_466000"/>
<dbReference type="Gene3D" id="3.40.50.300">
    <property type="entry name" value="P-loop containing nucleotide triphosphate hydrolases"/>
    <property type="match status" value="1"/>
</dbReference>
<dbReference type="Gene3D" id="3.40.50.1580">
    <property type="entry name" value="Nucleoside phosphorylase domain"/>
    <property type="match status" value="1"/>
</dbReference>
<feature type="domain" description="NB-ARC" evidence="1">
    <location>
        <begin position="341"/>
        <end position="500"/>
    </location>
</feature>
<keyword evidence="4" id="KW-1185">Reference proteome</keyword>
<evidence type="ECO:0000313" key="4">
    <source>
        <dbReference type="Proteomes" id="UP000247810"/>
    </source>
</evidence>
<dbReference type="Pfam" id="PF00931">
    <property type="entry name" value="NB-ARC"/>
    <property type="match status" value="1"/>
</dbReference>
<dbReference type="InterPro" id="IPR002182">
    <property type="entry name" value="NB-ARC"/>
</dbReference>
<dbReference type="SUPFAM" id="SSF52540">
    <property type="entry name" value="P-loop containing nucleoside triphosphate hydrolases"/>
    <property type="match status" value="1"/>
</dbReference>
<evidence type="ECO:0000313" key="3">
    <source>
        <dbReference type="EMBL" id="PYH89128.1"/>
    </source>
</evidence>
<proteinExistence type="predicted"/>
<reference evidence="3 4" key="1">
    <citation type="submission" date="2018-02" db="EMBL/GenBank/DDBJ databases">
        <title>The genomes of Aspergillus section Nigri reveals drivers in fungal speciation.</title>
        <authorList>
            <consortium name="DOE Joint Genome Institute"/>
            <person name="Vesth T.C."/>
            <person name="Nybo J."/>
            <person name="Theobald S."/>
            <person name="Brandl J."/>
            <person name="Frisvad J.C."/>
            <person name="Nielsen K.F."/>
            <person name="Lyhne E.K."/>
            <person name="Kogle M.E."/>
            <person name="Kuo A."/>
            <person name="Riley R."/>
            <person name="Clum A."/>
            <person name="Nolan M."/>
            <person name="Lipzen A."/>
            <person name="Salamov A."/>
            <person name="Henrissat B."/>
            <person name="Wiebenga A."/>
            <person name="De vries R.P."/>
            <person name="Grigoriev I.V."/>
            <person name="Mortensen U.H."/>
            <person name="Andersen M.R."/>
            <person name="Baker S.E."/>
        </authorList>
    </citation>
    <scope>NUCLEOTIDE SEQUENCE [LARGE SCALE GENOMIC DNA]</scope>
    <source>
        <strain evidence="3 4">CBS 707.79</strain>
    </source>
</reference>
<feature type="domain" description="Nucleoside phosphorylase" evidence="2">
    <location>
        <begin position="7"/>
        <end position="107"/>
    </location>
</feature>
<dbReference type="STRING" id="1448320.A0A319DLZ4"/>
<dbReference type="GO" id="GO:0009116">
    <property type="term" value="P:nucleoside metabolic process"/>
    <property type="evidence" value="ECO:0007669"/>
    <property type="project" value="InterPro"/>
</dbReference>
<protein>
    <submittedName>
        <fullName evidence="3">Purine and uridine phosphorylase</fullName>
    </submittedName>
</protein>
<dbReference type="Proteomes" id="UP000247810">
    <property type="component" value="Unassembled WGS sequence"/>
</dbReference>
<sequence length="552" mass="60421">MDPADYRIGIICALSVEMAAVHAMLDEEYPKQTQTDRDHNDYTFGRIGVHDVVIACLPAGIMGIAPAATVAKDMCRSFPIAFGLMVGVGGGVWSKKTDVRLGDVVVGGPEGPYGGVVQWDSGKAEKGGMFVRTGAMHKPPPVLLNAVQGLRAQHWKIKRGERKLDSFLCGLFADKPDMGETFGFQGVENDILVEADYEHGGGHTCDQCDATRIVDRTPMPTDPTAPRIHYGVIASGSQVVKHGITRDKIIESLGGAICFEMEAAGLDDFPCLVVRGICDYADSHKNKRWQPYAAVTAAAFAKELLGLVNKLERAKPERPDHPKHFIVPRRNPNHVAREDVSREMTKFLKRQSIGQVRISVCGLGGMGKTQIALDFAHKSRNNYHVFWVHTSTANNFLADFASIGRAVGVVGDHTQAPEACAAVQRWLDSEESGNWRMILDNLDDMSDDLGKVLATALPRHRGLIFITSRNEHIVGRIVSEGFCVRLNEMSISEAKQAFQKLSGISDTNRESDATNQLLEQLGYLPLAVAQAAAYIRRQRISTGSNSKHRKAI</sequence>
<organism evidence="3 4">
    <name type="scientific">Aspergillus ellipticus CBS 707.79</name>
    <dbReference type="NCBI Taxonomy" id="1448320"/>
    <lineage>
        <taxon>Eukaryota</taxon>
        <taxon>Fungi</taxon>
        <taxon>Dikarya</taxon>
        <taxon>Ascomycota</taxon>
        <taxon>Pezizomycotina</taxon>
        <taxon>Eurotiomycetes</taxon>
        <taxon>Eurotiomycetidae</taxon>
        <taxon>Eurotiales</taxon>
        <taxon>Aspergillaceae</taxon>
        <taxon>Aspergillus</taxon>
        <taxon>Aspergillus subgen. Circumdati</taxon>
    </lineage>
</organism>
<dbReference type="OrthoDB" id="341259at2759"/>
<dbReference type="PANTHER" id="PTHR46082:SF11">
    <property type="entry name" value="AAA+ ATPASE DOMAIN-CONTAINING PROTEIN-RELATED"/>
    <property type="match status" value="1"/>
</dbReference>
<dbReference type="SUPFAM" id="SSF53167">
    <property type="entry name" value="Purine and uridine phosphorylases"/>
    <property type="match status" value="1"/>
</dbReference>
<evidence type="ECO:0000259" key="1">
    <source>
        <dbReference type="Pfam" id="PF00931"/>
    </source>
</evidence>
<dbReference type="Pfam" id="PF01048">
    <property type="entry name" value="PNP_UDP_1"/>
    <property type="match status" value="1"/>
</dbReference>
<dbReference type="AlphaFoldDB" id="A0A319DLZ4"/>
<evidence type="ECO:0000259" key="2">
    <source>
        <dbReference type="Pfam" id="PF01048"/>
    </source>
</evidence>
<dbReference type="PANTHER" id="PTHR46082">
    <property type="entry name" value="ATP/GTP-BINDING PROTEIN-RELATED"/>
    <property type="match status" value="1"/>
</dbReference>
<dbReference type="InterPro" id="IPR000845">
    <property type="entry name" value="Nucleoside_phosphorylase_d"/>
</dbReference>
<dbReference type="GO" id="GO:0003824">
    <property type="term" value="F:catalytic activity"/>
    <property type="evidence" value="ECO:0007669"/>
    <property type="project" value="InterPro"/>
</dbReference>
<accession>A0A319DLZ4</accession>
<dbReference type="EMBL" id="KZ826047">
    <property type="protein sequence ID" value="PYH89128.1"/>
    <property type="molecule type" value="Genomic_DNA"/>
</dbReference>
<gene>
    <name evidence="3" type="ORF">BO71DRAFT_466000</name>
</gene>